<dbReference type="InterPro" id="IPR012337">
    <property type="entry name" value="RNaseH-like_sf"/>
</dbReference>
<dbReference type="GO" id="GO:0006310">
    <property type="term" value="P:DNA recombination"/>
    <property type="evidence" value="ECO:0007669"/>
    <property type="project" value="UniProtKB-KW"/>
</dbReference>
<dbReference type="GO" id="GO:0003676">
    <property type="term" value="F:nucleic acid binding"/>
    <property type="evidence" value="ECO:0007669"/>
    <property type="project" value="InterPro"/>
</dbReference>
<keyword evidence="6" id="KW-0229">DNA integration</keyword>
<dbReference type="PROSITE" id="PS50994">
    <property type="entry name" value="INTEGRASE"/>
    <property type="match status" value="1"/>
</dbReference>
<keyword evidence="2" id="KW-0479">Metal-binding</keyword>
<keyword evidence="12" id="KW-1185">Reference proteome</keyword>
<evidence type="ECO:0000256" key="6">
    <source>
        <dbReference type="ARBA" id="ARBA00022908"/>
    </source>
</evidence>
<evidence type="ECO:0000256" key="9">
    <source>
        <dbReference type="ARBA" id="ARBA00023172"/>
    </source>
</evidence>
<dbReference type="EMBL" id="CADCXU010028979">
    <property type="protein sequence ID" value="CAB0015385.1"/>
    <property type="molecule type" value="Genomic_DNA"/>
</dbReference>
<evidence type="ECO:0000256" key="3">
    <source>
        <dbReference type="ARBA" id="ARBA00022759"/>
    </source>
</evidence>
<feature type="non-terminal residue" evidence="11">
    <location>
        <position position="171"/>
    </location>
</feature>
<name>A0A6H5HGL4_9HEMI</name>
<evidence type="ECO:0000256" key="8">
    <source>
        <dbReference type="ARBA" id="ARBA00022932"/>
    </source>
</evidence>
<organism evidence="11 12">
    <name type="scientific">Nesidiocoris tenuis</name>
    <dbReference type="NCBI Taxonomy" id="355587"/>
    <lineage>
        <taxon>Eukaryota</taxon>
        <taxon>Metazoa</taxon>
        <taxon>Ecdysozoa</taxon>
        <taxon>Arthropoda</taxon>
        <taxon>Hexapoda</taxon>
        <taxon>Insecta</taxon>
        <taxon>Pterygota</taxon>
        <taxon>Neoptera</taxon>
        <taxon>Paraneoptera</taxon>
        <taxon>Hemiptera</taxon>
        <taxon>Heteroptera</taxon>
        <taxon>Panheteroptera</taxon>
        <taxon>Cimicomorpha</taxon>
        <taxon>Miridae</taxon>
        <taxon>Dicyphina</taxon>
        <taxon>Nesidiocoris</taxon>
    </lineage>
</organism>
<dbReference type="InterPro" id="IPR039537">
    <property type="entry name" value="Retrotran_Ty1/copia-like"/>
</dbReference>
<evidence type="ECO:0000259" key="10">
    <source>
        <dbReference type="PROSITE" id="PS50994"/>
    </source>
</evidence>
<evidence type="ECO:0000256" key="5">
    <source>
        <dbReference type="ARBA" id="ARBA00022842"/>
    </source>
</evidence>
<evidence type="ECO:0000256" key="2">
    <source>
        <dbReference type="ARBA" id="ARBA00022723"/>
    </source>
</evidence>
<dbReference type="PANTHER" id="PTHR42648">
    <property type="entry name" value="TRANSPOSASE, PUTATIVE-RELATED"/>
    <property type="match status" value="1"/>
</dbReference>
<evidence type="ECO:0000313" key="11">
    <source>
        <dbReference type="EMBL" id="CAB0015385.1"/>
    </source>
</evidence>
<dbReference type="GO" id="GO:0004519">
    <property type="term" value="F:endonuclease activity"/>
    <property type="evidence" value="ECO:0007669"/>
    <property type="project" value="UniProtKB-KW"/>
</dbReference>
<keyword evidence="1" id="KW-0540">Nuclease</keyword>
<dbReference type="InterPro" id="IPR001584">
    <property type="entry name" value="Integrase_cat-core"/>
</dbReference>
<evidence type="ECO:0000256" key="1">
    <source>
        <dbReference type="ARBA" id="ARBA00022722"/>
    </source>
</evidence>
<keyword evidence="8" id="KW-0808">Transferase</keyword>
<feature type="domain" description="Integrase catalytic" evidence="10">
    <location>
        <begin position="1"/>
        <end position="151"/>
    </location>
</feature>
<dbReference type="GO" id="GO:0003887">
    <property type="term" value="F:DNA-directed DNA polymerase activity"/>
    <property type="evidence" value="ECO:0007669"/>
    <property type="project" value="UniProtKB-KW"/>
</dbReference>
<keyword evidence="4" id="KW-0378">Hydrolase</keyword>
<dbReference type="Proteomes" id="UP000479000">
    <property type="component" value="Unassembled WGS sequence"/>
</dbReference>
<dbReference type="GO" id="GO:0046872">
    <property type="term" value="F:metal ion binding"/>
    <property type="evidence" value="ECO:0007669"/>
    <property type="project" value="UniProtKB-KW"/>
</dbReference>
<keyword evidence="9" id="KW-0233">DNA recombination</keyword>
<evidence type="ECO:0000313" key="12">
    <source>
        <dbReference type="Proteomes" id="UP000479000"/>
    </source>
</evidence>
<keyword evidence="7" id="KW-0695">RNA-directed DNA polymerase</keyword>
<dbReference type="InterPro" id="IPR036397">
    <property type="entry name" value="RNaseH_sf"/>
</dbReference>
<dbReference type="GO" id="GO:0015074">
    <property type="term" value="P:DNA integration"/>
    <property type="evidence" value="ECO:0007669"/>
    <property type="project" value="UniProtKB-KW"/>
</dbReference>
<reference evidence="11 12" key="1">
    <citation type="submission" date="2020-02" db="EMBL/GenBank/DDBJ databases">
        <authorList>
            <person name="Ferguson B K."/>
        </authorList>
    </citation>
    <scope>NUCLEOTIDE SEQUENCE [LARGE SCALE GENOMIC DNA]</scope>
</reference>
<evidence type="ECO:0000256" key="4">
    <source>
        <dbReference type="ARBA" id="ARBA00022801"/>
    </source>
</evidence>
<keyword evidence="8" id="KW-0239">DNA-directed DNA polymerase</keyword>
<dbReference type="SUPFAM" id="SSF53098">
    <property type="entry name" value="Ribonuclease H-like"/>
    <property type="match status" value="1"/>
</dbReference>
<dbReference type="OrthoDB" id="6629252at2759"/>
<sequence>MRTKSLGGASYFVTFTDEKSRYSRVYFLKHKNEALENFKIFKNEVETFTGKKIKYLQSDNGTEYVNGSFNKFLLDSGIQRRLSAPFTPQQNGLAERLNRTLLDKARCLMAEGNLPPALWAEVIHTANYLKNRSPSRSINGETPFKIWLGRNPSGRHLHIVGSKSFVLKKKP</sequence>
<keyword evidence="8" id="KW-0548">Nucleotidyltransferase</keyword>
<dbReference type="Gene3D" id="3.30.420.10">
    <property type="entry name" value="Ribonuclease H-like superfamily/Ribonuclease H"/>
    <property type="match status" value="1"/>
</dbReference>
<dbReference type="GO" id="GO:0016787">
    <property type="term" value="F:hydrolase activity"/>
    <property type="evidence" value="ECO:0007669"/>
    <property type="project" value="UniProtKB-KW"/>
</dbReference>
<keyword evidence="3" id="KW-0255">Endonuclease</keyword>
<dbReference type="Pfam" id="PF00665">
    <property type="entry name" value="rve"/>
    <property type="match status" value="1"/>
</dbReference>
<proteinExistence type="predicted"/>
<accession>A0A6H5HGL4</accession>
<dbReference type="AlphaFoldDB" id="A0A6H5HGL4"/>
<dbReference type="GO" id="GO:0003964">
    <property type="term" value="F:RNA-directed DNA polymerase activity"/>
    <property type="evidence" value="ECO:0007669"/>
    <property type="project" value="UniProtKB-KW"/>
</dbReference>
<evidence type="ECO:0000256" key="7">
    <source>
        <dbReference type="ARBA" id="ARBA00022918"/>
    </source>
</evidence>
<gene>
    <name evidence="11" type="ORF">NTEN_LOCUS19725</name>
</gene>
<dbReference type="PANTHER" id="PTHR42648:SF11">
    <property type="entry name" value="TRANSPOSON TY4-P GAG-POL POLYPROTEIN"/>
    <property type="match status" value="1"/>
</dbReference>
<keyword evidence="5" id="KW-0460">Magnesium</keyword>
<protein>
    <recommendedName>
        <fullName evidence="10">Integrase catalytic domain-containing protein</fullName>
    </recommendedName>
</protein>